<dbReference type="SUPFAM" id="SSF109604">
    <property type="entry name" value="HD-domain/PDEase-like"/>
    <property type="match status" value="1"/>
</dbReference>
<sequence>MQFIRTENLKPGMRLAKPIYNKMGILLYDRDSKLTAPAINSIHNFGLIGIYILEPAEPLPPLSQEDIEFEQNQTIYMFKLRDCLDSIKTGKLPASFHELIDHIISHYGSLNHQINFTQNLRSSDDFIYKHMINTAILTAMIAHKMNFKRDFQSAMVTAALLYNIGYLYVPKTVLIKGSHMTTGDRDTIQLCLEKGYEDLNAHFDRTQLVDRSMALIEYFIFRKSVKRKINKANQDLIAMSAVLQVADEYDILTAMNIDYAPVSEIIAMQKLQEDPDNYQKTIVDALADCIHIVPAGASVDLSNGKKAIVLVENPNDFMKPLLLRIDNNQLYDLSNPTIARHMQITDIMKTMDNRIAINEDTLKLFVADDRIKETAKRFHDKKMRSEHTAKTAIPKSAAASPATSKAPDKKAASPKEVSKPVASAARSTPKTAAPSMEVPPTTKAPRRKLL</sequence>
<organism evidence="2 3">
    <name type="scientific">Roseburia porci</name>
    <dbReference type="NCBI Taxonomy" id="2605790"/>
    <lineage>
        <taxon>Bacteria</taxon>
        <taxon>Bacillati</taxon>
        <taxon>Bacillota</taxon>
        <taxon>Clostridia</taxon>
        <taxon>Lachnospirales</taxon>
        <taxon>Lachnospiraceae</taxon>
        <taxon>Roseburia</taxon>
    </lineage>
</organism>
<proteinExistence type="predicted"/>
<gene>
    <name evidence="2" type="ORF">FYJ75_06815</name>
</gene>
<evidence type="ECO:0000313" key="2">
    <source>
        <dbReference type="EMBL" id="MST74751.1"/>
    </source>
</evidence>
<comment type="caution">
    <text evidence="2">The sequence shown here is derived from an EMBL/GenBank/DDBJ whole genome shotgun (WGS) entry which is preliminary data.</text>
</comment>
<dbReference type="GO" id="GO:0016787">
    <property type="term" value="F:hydrolase activity"/>
    <property type="evidence" value="ECO:0007669"/>
    <property type="project" value="UniProtKB-KW"/>
</dbReference>
<reference evidence="2 3" key="1">
    <citation type="submission" date="2019-08" db="EMBL/GenBank/DDBJ databases">
        <title>In-depth cultivation of the pig gut microbiome towards novel bacterial diversity and tailored functional studies.</title>
        <authorList>
            <person name="Wylensek D."/>
            <person name="Hitch T.C.A."/>
            <person name="Clavel T."/>
        </authorList>
    </citation>
    <scope>NUCLEOTIDE SEQUENCE [LARGE SCALE GENOMIC DNA]</scope>
    <source>
        <strain evidence="2 3">MUC/MUC-530-WT-4D</strain>
    </source>
</reference>
<keyword evidence="2" id="KW-0378">Hydrolase</keyword>
<accession>A0A6L5YSU2</accession>
<feature type="compositionally biased region" description="Low complexity" evidence="1">
    <location>
        <begin position="390"/>
        <end position="405"/>
    </location>
</feature>
<dbReference type="EMBL" id="VUNI01000009">
    <property type="protein sequence ID" value="MST74751.1"/>
    <property type="molecule type" value="Genomic_DNA"/>
</dbReference>
<feature type="compositionally biased region" description="Basic and acidic residues" evidence="1">
    <location>
        <begin position="406"/>
        <end position="418"/>
    </location>
</feature>
<evidence type="ECO:0000256" key="1">
    <source>
        <dbReference type="SAM" id="MobiDB-lite"/>
    </source>
</evidence>
<feature type="compositionally biased region" description="Basic and acidic residues" evidence="1">
    <location>
        <begin position="377"/>
        <end position="389"/>
    </location>
</feature>
<dbReference type="Proteomes" id="UP000474024">
    <property type="component" value="Unassembled WGS sequence"/>
</dbReference>
<dbReference type="Gene3D" id="1.10.3210.10">
    <property type="entry name" value="Hypothetical protein af1432"/>
    <property type="match status" value="1"/>
</dbReference>
<dbReference type="RefSeq" id="WP_154429719.1">
    <property type="nucleotide sequence ID" value="NZ_VUNI01000009.1"/>
</dbReference>
<keyword evidence="3" id="KW-1185">Reference proteome</keyword>
<dbReference type="AlphaFoldDB" id="A0A6L5YSU2"/>
<name>A0A6L5YSU2_9FIRM</name>
<protein>
    <submittedName>
        <fullName evidence="2">Phosphohydrolase</fullName>
    </submittedName>
</protein>
<feature type="region of interest" description="Disordered" evidence="1">
    <location>
        <begin position="377"/>
        <end position="450"/>
    </location>
</feature>
<evidence type="ECO:0000313" key="3">
    <source>
        <dbReference type="Proteomes" id="UP000474024"/>
    </source>
</evidence>